<protein>
    <submittedName>
        <fullName evidence="1">Uncharacterized protein</fullName>
    </submittedName>
</protein>
<accession>A0A851GPL6</accession>
<comment type="caution">
    <text evidence="1">The sequence shown here is derived from an EMBL/GenBank/DDBJ whole genome shotgun (WGS) entry which is preliminary data.</text>
</comment>
<name>A0A851GPL6_9BACT</name>
<organism evidence="1 2">
    <name type="scientific">Oceaniferula marina</name>
    <dbReference type="NCBI Taxonomy" id="2748318"/>
    <lineage>
        <taxon>Bacteria</taxon>
        <taxon>Pseudomonadati</taxon>
        <taxon>Verrucomicrobiota</taxon>
        <taxon>Verrucomicrobiia</taxon>
        <taxon>Verrucomicrobiales</taxon>
        <taxon>Verrucomicrobiaceae</taxon>
        <taxon>Oceaniferula</taxon>
    </lineage>
</organism>
<keyword evidence="2" id="KW-1185">Reference proteome</keyword>
<evidence type="ECO:0000313" key="1">
    <source>
        <dbReference type="EMBL" id="NWK57065.1"/>
    </source>
</evidence>
<proteinExistence type="predicted"/>
<dbReference type="RefSeq" id="WP_178933903.1">
    <property type="nucleotide sequence ID" value="NZ_JACBAZ010000008.1"/>
</dbReference>
<evidence type="ECO:0000313" key="2">
    <source>
        <dbReference type="Proteomes" id="UP000557872"/>
    </source>
</evidence>
<gene>
    <name evidence="1" type="ORF">HW115_15690</name>
</gene>
<sequence>MLEETELEKERRLSAPLADQKRVIAHYMTGMLYHRGMPRKSANLRSEMYDPCGPSAKVGGLVQYRSMLAAYGEGLSIDESAAMEIRAAKKLGLDGFQFFYPLGDSEDMMAYYNQVVSAFFRVVIKEEIDFKLTLCLCNPRQHEKSERDKIAHWKKWIQPLISEFGSSDAWLKTPGERFVFFTWCPDALSDAVDQHWMIGRQPELIRHSAGAYQRLAQNLGVDIAYVYHLRFQDRPEVVEAALDHFPAIWGWTDSYAEDDPWEGIAKRCRVRNRSYTQTVYPDHYGSKVYPRKKGSRMLFYLKDVLALGVDGVERKIQVCGLSEVYRKLLERAVKVDACMINYATWNDYPEGHHLAPEVNHNYAFALLLKHYKRLWLGESPEPGEFACVFFKKYAHDVKASHFHYQIKVTKALASADVEDGIEVVCYLKNPAELLVNGVSRGQVAGGLQRRKFAMERGQVRVQLRRAGVDVIDFTTPEGMTDQPYRTDRLTYAYSSEFDRLHQEVFQGRFRPLVSDEYALDSDGQANWRSRYKLQEP</sequence>
<reference evidence="1 2" key="1">
    <citation type="submission" date="2020-07" db="EMBL/GenBank/DDBJ databases">
        <title>Roseicoccus Jingziensis gen. nov., sp. nov., isolated from coastal seawater.</title>
        <authorList>
            <person name="Feng X."/>
        </authorList>
    </citation>
    <scope>NUCLEOTIDE SEQUENCE [LARGE SCALE GENOMIC DNA]</scope>
    <source>
        <strain evidence="1 2">N1E253</strain>
    </source>
</reference>
<dbReference type="Proteomes" id="UP000557872">
    <property type="component" value="Unassembled WGS sequence"/>
</dbReference>
<dbReference type="Gene3D" id="3.20.20.80">
    <property type="entry name" value="Glycosidases"/>
    <property type="match status" value="1"/>
</dbReference>
<dbReference type="AlphaFoldDB" id="A0A851GPL6"/>
<dbReference type="EMBL" id="JACBAZ010000008">
    <property type="protein sequence ID" value="NWK57065.1"/>
    <property type="molecule type" value="Genomic_DNA"/>
</dbReference>